<keyword evidence="3" id="KW-1185">Reference proteome</keyword>
<reference evidence="2 3" key="1">
    <citation type="journal article" date="2024" name="bioRxiv">
        <title>A reference genome for Trichogramma kaykai: A tiny desert-dwelling parasitoid wasp with competing sex-ratio distorters.</title>
        <authorList>
            <person name="Culotta J."/>
            <person name="Lindsey A.R."/>
        </authorList>
    </citation>
    <scope>NUCLEOTIDE SEQUENCE [LARGE SCALE GENOMIC DNA]</scope>
    <source>
        <strain evidence="2 3">KSX58</strain>
    </source>
</reference>
<evidence type="ECO:0000313" key="3">
    <source>
        <dbReference type="Proteomes" id="UP001627154"/>
    </source>
</evidence>
<dbReference type="Proteomes" id="UP001627154">
    <property type="component" value="Unassembled WGS sequence"/>
</dbReference>
<feature type="coiled-coil region" evidence="1">
    <location>
        <begin position="29"/>
        <end position="60"/>
    </location>
</feature>
<dbReference type="EMBL" id="JBJJXI010000055">
    <property type="protein sequence ID" value="KAL3399811.1"/>
    <property type="molecule type" value="Genomic_DNA"/>
</dbReference>
<sequence length="108" mass="12855">MRTLPNEPRLFTLRTERPEKLLRLELNLRRNWLKKKKEKKDHLRQLAEKARNERAGLKTAANLDKNEEILERDRRSRLQRERERDVSEQIALGLPAKNVNLTGDASFD</sequence>
<organism evidence="2 3">
    <name type="scientific">Trichogramma kaykai</name>
    <dbReference type="NCBI Taxonomy" id="54128"/>
    <lineage>
        <taxon>Eukaryota</taxon>
        <taxon>Metazoa</taxon>
        <taxon>Ecdysozoa</taxon>
        <taxon>Arthropoda</taxon>
        <taxon>Hexapoda</taxon>
        <taxon>Insecta</taxon>
        <taxon>Pterygota</taxon>
        <taxon>Neoptera</taxon>
        <taxon>Endopterygota</taxon>
        <taxon>Hymenoptera</taxon>
        <taxon>Apocrita</taxon>
        <taxon>Proctotrupomorpha</taxon>
        <taxon>Chalcidoidea</taxon>
        <taxon>Trichogrammatidae</taxon>
        <taxon>Trichogramma</taxon>
    </lineage>
</organism>
<gene>
    <name evidence="2" type="ORF">TKK_007047</name>
</gene>
<evidence type="ECO:0000256" key="1">
    <source>
        <dbReference type="SAM" id="Coils"/>
    </source>
</evidence>
<comment type="caution">
    <text evidence="2">The sequence shown here is derived from an EMBL/GenBank/DDBJ whole genome shotgun (WGS) entry which is preliminary data.</text>
</comment>
<accession>A0ABD2X3B6</accession>
<proteinExistence type="predicted"/>
<dbReference type="AlphaFoldDB" id="A0ABD2X3B6"/>
<protein>
    <submittedName>
        <fullName evidence="2">Uncharacterized protein</fullName>
    </submittedName>
</protein>
<keyword evidence="1" id="KW-0175">Coiled coil</keyword>
<evidence type="ECO:0000313" key="2">
    <source>
        <dbReference type="EMBL" id="KAL3399811.1"/>
    </source>
</evidence>
<name>A0ABD2X3B6_9HYME</name>